<protein>
    <submittedName>
        <fullName evidence="1">Uncharacterized protein</fullName>
    </submittedName>
</protein>
<organism evidence="1 2">
    <name type="scientific">Intrasporangium chromatireducens Q5-1</name>
    <dbReference type="NCBI Taxonomy" id="584657"/>
    <lineage>
        <taxon>Bacteria</taxon>
        <taxon>Bacillati</taxon>
        <taxon>Actinomycetota</taxon>
        <taxon>Actinomycetes</taxon>
        <taxon>Micrococcales</taxon>
        <taxon>Intrasporangiaceae</taxon>
        <taxon>Intrasporangium</taxon>
    </lineage>
</organism>
<dbReference type="AlphaFoldDB" id="W9GGG1"/>
<reference evidence="2" key="1">
    <citation type="submission" date="2013-08" db="EMBL/GenBank/DDBJ databases">
        <title>Intrasporangium oryzae NRRL B-24470.</title>
        <authorList>
            <person name="Liu H."/>
            <person name="Wang G."/>
        </authorList>
    </citation>
    <scope>NUCLEOTIDE SEQUENCE [LARGE SCALE GENOMIC DNA]</scope>
    <source>
        <strain evidence="2">Q5-1</strain>
    </source>
</reference>
<dbReference type="Proteomes" id="UP000019494">
    <property type="component" value="Unassembled WGS sequence"/>
</dbReference>
<accession>W9GGG1</accession>
<evidence type="ECO:0000313" key="2">
    <source>
        <dbReference type="Proteomes" id="UP000019494"/>
    </source>
</evidence>
<comment type="caution">
    <text evidence="1">The sequence shown here is derived from an EMBL/GenBank/DDBJ whole genome shotgun (WGS) entry which is preliminary data.</text>
</comment>
<keyword evidence="2" id="KW-1185">Reference proteome</keyword>
<evidence type="ECO:0000313" key="1">
    <source>
        <dbReference type="EMBL" id="EWT03918.1"/>
    </source>
</evidence>
<gene>
    <name evidence="1" type="ORF">N864_17115</name>
</gene>
<name>W9GGG1_9MICO</name>
<dbReference type="EMBL" id="AWQS01000394">
    <property type="protein sequence ID" value="EWT03918.1"/>
    <property type="molecule type" value="Genomic_DNA"/>
</dbReference>
<sequence length="90" mass="9537">MDAMNGPDLLDVLAAEDSPDVVHMILPNFATACGRDFLDVSQAGQIKGAKLWTLSSQHTTCPECLARGRQAGGLAALCEQISRNQAPAQQ</sequence>
<proteinExistence type="predicted"/>